<sequence length="365" mass="43972">MAKMRHHHHHRRAQELERVVSDHIQGRGKEKKNKEHHGDKEFNDYQKQHTKRERYDQREWYSSDDQIHHHSEKDRNNKRDVVKRESDIDDLEERKRKRHKGENEQKYHTQKRDKHGTDGDVYSRNTDREKLDPFQHSRRTRNEVYDPNRQIKQEPEDEDDDYYARRRNDRRRIEDRKRKSEEGHKWGKQDNERNVSTNVKKEKPNFGLSGKLAEDTNTYNGIVVKYNEPSEARKPKKRWRLYPFKGDQSLPHIALHRQSAFLFGRSRLVADIPTDHPSCSKQQAVLQFRLVDFEREDGTVGKRIRPYIIDLDSANGTFVNNNKIEPRRYVELMEKDVIKFGFSTREYVLVHEQSKDEGNIEEELS</sequence>
<dbReference type="InterPro" id="IPR050923">
    <property type="entry name" value="Cell_Proc_Reg/RNA_Proc"/>
</dbReference>
<evidence type="ECO:0000256" key="1">
    <source>
        <dbReference type="SAM" id="MobiDB-lite"/>
    </source>
</evidence>
<keyword evidence="3" id="KW-1185">Reference proteome</keyword>
<dbReference type="RefSeq" id="XP_013782837.1">
    <property type="nucleotide sequence ID" value="XM_013927383.2"/>
</dbReference>
<dbReference type="Proteomes" id="UP000694941">
    <property type="component" value="Unplaced"/>
</dbReference>
<accession>A0ABM1BIT5</accession>
<proteinExistence type="predicted"/>
<feature type="compositionally biased region" description="Basic and acidic residues" evidence="1">
    <location>
        <begin position="125"/>
        <end position="154"/>
    </location>
</feature>
<feature type="compositionally biased region" description="Basic and acidic residues" evidence="1">
    <location>
        <begin position="13"/>
        <end position="86"/>
    </location>
</feature>
<evidence type="ECO:0000313" key="3">
    <source>
        <dbReference type="Proteomes" id="UP000694941"/>
    </source>
</evidence>
<evidence type="ECO:0000313" key="5">
    <source>
        <dbReference type="RefSeq" id="XP_022250886.1"/>
    </source>
</evidence>
<dbReference type="Gene3D" id="2.60.200.20">
    <property type="match status" value="1"/>
</dbReference>
<dbReference type="Pfam" id="PF00498">
    <property type="entry name" value="FHA"/>
    <property type="match status" value="1"/>
</dbReference>
<protein>
    <submittedName>
        <fullName evidence="4 5">Smad nuclear-interacting protein 1-like</fullName>
    </submittedName>
</protein>
<feature type="domain" description="FHA" evidence="2">
    <location>
        <begin position="261"/>
        <end position="324"/>
    </location>
</feature>
<evidence type="ECO:0000313" key="4">
    <source>
        <dbReference type="RefSeq" id="XP_013782837.1"/>
    </source>
</evidence>
<name>A0ABM1BIT5_LIMPO</name>
<dbReference type="SUPFAM" id="SSF49879">
    <property type="entry name" value="SMAD/FHA domain"/>
    <property type="match status" value="1"/>
</dbReference>
<dbReference type="InterPro" id="IPR000253">
    <property type="entry name" value="FHA_dom"/>
</dbReference>
<gene>
    <name evidence="4 5 6" type="primary">LOC106467068</name>
</gene>
<dbReference type="SMART" id="SM00240">
    <property type="entry name" value="FHA"/>
    <property type="match status" value="1"/>
</dbReference>
<dbReference type="PANTHER" id="PTHR23308">
    <property type="entry name" value="NUCLEAR INHIBITOR OF PROTEIN PHOSPHATASE-1"/>
    <property type="match status" value="1"/>
</dbReference>
<feature type="region of interest" description="Disordered" evidence="1">
    <location>
        <begin position="1"/>
        <end position="212"/>
    </location>
</feature>
<evidence type="ECO:0000313" key="6">
    <source>
        <dbReference type="RefSeq" id="XP_022250887.1"/>
    </source>
</evidence>
<organism evidence="3 4">
    <name type="scientific">Limulus polyphemus</name>
    <name type="common">Atlantic horseshoe crab</name>
    <dbReference type="NCBI Taxonomy" id="6850"/>
    <lineage>
        <taxon>Eukaryota</taxon>
        <taxon>Metazoa</taxon>
        <taxon>Ecdysozoa</taxon>
        <taxon>Arthropoda</taxon>
        <taxon>Chelicerata</taxon>
        <taxon>Merostomata</taxon>
        <taxon>Xiphosura</taxon>
        <taxon>Limulidae</taxon>
        <taxon>Limulus</taxon>
    </lineage>
</organism>
<feature type="compositionally biased region" description="Basic residues" evidence="1">
    <location>
        <begin position="1"/>
        <end position="12"/>
    </location>
</feature>
<dbReference type="RefSeq" id="XP_022250887.1">
    <property type="nucleotide sequence ID" value="XM_022395179.1"/>
</dbReference>
<reference evidence="4 5" key="1">
    <citation type="submission" date="2025-05" db="UniProtKB">
        <authorList>
            <consortium name="RefSeq"/>
        </authorList>
    </citation>
    <scope>IDENTIFICATION</scope>
    <source>
        <tissue evidence="4 5">Muscle</tissue>
    </source>
</reference>
<dbReference type="GeneID" id="106467068"/>
<evidence type="ECO:0000259" key="2">
    <source>
        <dbReference type="PROSITE" id="PS50006"/>
    </source>
</evidence>
<dbReference type="CDD" id="cd22718">
    <property type="entry name" value="FHA_SNIP1"/>
    <property type="match status" value="1"/>
</dbReference>
<dbReference type="RefSeq" id="XP_022250886.1">
    <property type="nucleotide sequence ID" value="XM_022395178.1"/>
</dbReference>
<dbReference type="InterPro" id="IPR008984">
    <property type="entry name" value="SMAD_FHA_dom_sf"/>
</dbReference>
<feature type="compositionally biased region" description="Basic and acidic residues" evidence="1">
    <location>
        <begin position="162"/>
        <end position="204"/>
    </location>
</feature>
<dbReference type="PROSITE" id="PS50006">
    <property type="entry name" value="FHA_DOMAIN"/>
    <property type="match status" value="1"/>
</dbReference>